<dbReference type="Pfam" id="PF01501">
    <property type="entry name" value="Glyco_transf_8"/>
    <property type="match status" value="1"/>
</dbReference>
<keyword evidence="3" id="KW-0479">Metal-binding</keyword>
<comment type="caution">
    <text evidence="4">The sequence shown here is derived from an EMBL/GenBank/DDBJ whole genome shotgun (WGS) entry which is preliminary data.</text>
</comment>
<protein>
    <submittedName>
        <fullName evidence="4">Glycosyltransferase family 8 protein</fullName>
    </submittedName>
</protein>
<dbReference type="CDD" id="cd04194">
    <property type="entry name" value="GT8_A4GalT_like"/>
    <property type="match status" value="1"/>
</dbReference>
<dbReference type="InterPro" id="IPR002495">
    <property type="entry name" value="Glyco_trans_8"/>
</dbReference>
<dbReference type="Proteomes" id="UP001597285">
    <property type="component" value="Unassembled WGS sequence"/>
</dbReference>
<dbReference type="EMBL" id="JBHUFF010000008">
    <property type="protein sequence ID" value="MFD1798823.1"/>
    <property type="molecule type" value="Genomic_DNA"/>
</dbReference>
<dbReference type="PANTHER" id="PTHR13778">
    <property type="entry name" value="GLYCOSYLTRANSFERASE 8 DOMAIN-CONTAINING PROTEIN"/>
    <property type="match status" value="1"/>
</dbReference>
<evidence type="ECO:0000313" key="5">
    <source>
        <dbReference type="Proteomes" id="UP001597285"/>
    </source>
</evidence>
<dbReference type="PANTHER" id="PTHR13778:SF47">
    <property type="entry name" value="LIPOPOLYSACCHARIDE 1,3-GALACTOSYLTRANSFERASE"/>
    <property type="match status" value="1"/>
</dbReference>
<dbReference type="InterPro" id="IPR029044">
    <property type="entry name" value="Nucleotide-diphossugar_trans"/>
</dbReference>
<evidence type="ECO:0000313" key="4">
    <source>
        <dbReference type="EMBL" id="MFD1798823.1"/>
    </source>
</evidence>
<keyword evidence="1" id="KW-0328">Glycosyltransferase</keyword>
<dbReference type="RefSeq" id="WP_082664203.1">
    <property type="nucleotide sequence ID" value="NZ_JBHSQC010000015.1"/>
</dbReference>
<sequence>MSRKRKIPIVSAADENYAPYLSVMMMSLLENLANDVEVTFYIIDDHISADSKEKLNQVVSNQPATISYLEVDSDLYADVLESDHITQTAYYRISLPDLLADKHYEKVLYIDCDVLVQADISELYDTDIGDNVIGAVIDPGQALVLGRLGVETEDYYFNSGLMLMDLDNWRKANITEKTLTFLQEEDEKIIYHDQDALNAIVYEKWFPLHPKWNLQTSLLFERHQPPTEQYAKWYKEAIQKPSIIHFTGHDKPWNSEEYHPYTELYLEELAKSPFHLKETEKESTK</sequence>
<dbReference type="Gene3D" id="3.90.550.10">
    <property type="entry name" value="Spore Coat Polysaccharide Biosynthesis Protein SpsA, Chain A"/>
    <property type="match status" value="1"/>
</dbReference>
<accession>A0ABW4NL18</accession>
<name>A0ABW4NL18_9LACT</name>
<dbReference type="InterPro" id="IPR050748">
    <property type="entry name" value="Glycosyltrans_8_dom-fam"/>
</dbReference>
<keyword evidence="2" id="KW-0808">Transferase</keyword>
<evidence type="ECO:0000256" key="2">
    <source>
        <dbReference type="ARBA" id="ARBA00022679"/>
    </source>
</evidence>
<evidence type="ECO:0000256" key="1">
    <source>
        <dbReference type="ARBA" id="ARBA00022676"/>
    </source>
</evidence>
<proteinExistence type="predicted"/>
<gene>
    <name evidence="4" type="ORF">ACFSBK_02975</name>
</gene>
<evidence type="ECO:0000256" key="3">
    <source>
        <dbReference type="ARBA" id="ARBA00022723"/>
    </source>
</evidence>
<organism evidence="4 5">
    <name type="scientific">Carnobacterium antarcticum</name>
    <dbReference type="NCBI Taxonomy" id="2126436"/>
    <lineage>
        <taxon>Bacteria</taxon>
        <taxon>Bacillati</taxon>
        <taxon>Bacillota</taxon>
        <taxon>Bacilli</taxon>
        <taxon>Lactobacillales</taxon>
        <taxon>Carnobacteriaceae</taxon>
        <taxon>Carnobacterium</taxon>
    </lineage>
</organism>
<reference evidence="5" key="1">
    <citation type="journal article" date="2019" name="Int. J. Syst. Evol. Microbiol.">
        <title>The Global Catalogue of Microorganisms (GCM) 10K type strain sequencing project: providing services to taxonomists for standard genome sequencing and annotation.</title>
        <authorList>
            <consortium name="The Broad Institute Genomics Platform"/>
            <consortium name="The Broad Institute Genome Sequencing Center for Infectious Disease"/>
            <person name="Wu L."/>
            <person name="Ma J."/>
        </authorList>
    </citation>
    <scope>NUCLEOTIDE SEQUENCE [LARGE SCALE GENOMIC DNA]</scope>
    <source>
        <strain evidence="5">KCTC 42143</strain>
    </source>
</reference>
<keyword evidence="5" id="KW-1185">Reference proteome</keyword>
<dbReference type="SUPFAM" id="SSF53448">
    <property type="entry name" value="Nucleotide-diphospho-sugar transferases"/>
    <property type="match status" value="1"/>
</dbReference>